<dbReference type="Proteomes" id="UP000299102">
    <property type="component" value="Unassembled WGS sequence"/>
</dbReference>
<comment type="caution">
    <text evidence="1">The sequence shown here is derived from an EMBL/GenBank/DDBJ whole genome shotgun (WGS) entry which is preliminary data.</text>
</comment>
<dbReference type="InterPro" id="IPR015919">
    <property type="entry name" value="Cadherin-like_sf"/>
</dbReference>
<keyword evidence="2" id="KW-1185">Reference proteome</keyword>
<evidence type="ECO:0000313" key="2">
    <source>
        <dbReference type="Proteomes" id="UP000299102"/>
    </source>
</evidence>
<gene>
    <name evidence="1" type="primary">Cad86C</name>
    <name evidence="1" type="ORF">EVAR_75727_1</name>
</gene>
<dbReference type="AlphaFoldDB" id="A0A4C2A635"/>
<dbReference type="EMBL" id="BGZK01002542">
    <property type="protein sequence ID" value="GBP94733.1"/>
    <property type="molecule type" value="Genomic_DNA"/>
</dbReference>
<protein>
    <submittedName>
        <fullName evidence="1">Cadherin-86C</fullName>
    </submittedName>
</protein>
<dbReference type="GO" id="GO:0005509">
    <property type="term" value="F:calcium ion binding"/>
    <property type="evidence" value="ECO:0007669"/>
    <property type="project" value="InterPro"/>
</dbReference>
<dbReference type="SUPFAM" id="SSF49313">
    <property type="entry name" value="Cadherin-like"/>
    <property type="match status" value="1"/>
</dbReference>
<reference evidence="1 2" key="1">
    <citation type="journal article" date="2019" name="Commun. Biol.">
        <title>The bagworm genome reveals a unique fibroin gene that provides high tensile strength.</title>
        <authorList>
            <person name="Kono N."/>
            <person name="Nakamura H."/>
            <person name="Ohtoshi R."/>
            <person name="Tomita M."/>
            <person name="Numata K."/>
            <person name="Arakawa K."/>
        </authorList>
    </citation>
    <scope>NUCLEOTIDE SEQUENCE [LARGE SCALE GENOMIC DNA]</scope>
</reference>
<dbReference type="GO" id="GO:0016020">
    <property type="term" value="C:membrane"/>
    <property type="evidence" value="ECO:0007669"/>
    <property type="project" value="InterPro"/>
</dbReference>
<name>A0A4C2A635_EUMVA</name>
<dbReference type="CDD" id="cd11304">
    <property type="entry name" value="Cadherin_repeat"/>
    <property type="match status" value="1"/>
</dbReference>
<sequence>MQYTGCWGSPLFAIRQRRVSTENTEGTIFLVGPLDFEAQSMYHLTLLAVTDIALTGFNTRNFSAAKHHSNVPNNSTQSTALIFVTFDIGHWRHNNSSSML</sequence>
<accession>A0A4C2A635</accession>
<dbReference type="OrthoDB" id="8188793at2759"/>
<organism evidence="1 2">
    <name type="scientific">Eumeta variegata</name>
    <name type="common">Bagworm moth</name>
    <name type="synonym">Eumeta japonica</name>
    <dbReference type="NCBI Taxonomy" id="151549"/>
    <lineage>
        <taxon>Eukaryota</taxon>
        <taxon>Metazoa</taxon>
        <taxon>Ecdysozoa</taxon>
        <taxon>Arthropoda</taxon>
        <taxon>Hexapoda</taxon>
        <taxon>Insecta</taxon>
        <taxon>Pterygota</taxon>
        <taxon>Neoptera</taxon>
        <taxon>Endopterygota</taxon>
        <taxon>Lepidoptera</taxon>
        <taxon>Glossata</taxon>
        <taxon>Ditrysia</taxon>
        <taxon>Tineoidea</taxon>
        <taxon>Psychidae</taxon>
        <taxon>Oiketicinae</taxon>
        <taxon>Eumeta</taxon>
    </lineage>
</organism>
<proteinExistence type="predicted"/>
<evidence type="ECO:0000313" key="1">
    <source>
        <dbReference type="EMBL" id="GBP94733.1"/>
    </source>
</evidence>
<dbReference type="STRING" id="151549.A0A4C2A635"/>